<dbReference type="InterPro" id="IPR036259">
    <property type="entry name" value="MFS_trans_sf"/>
</dbReference>
<evidence type="ECO:0000313" key="9">
    <source>
        <dbReference type="Proteomes" id="UP000826656"/>
    </source>
</evidence>
<evidence type="ECO:0000256" key="6">
    <source>
        <dbReference type="SAM" id="Phobius"/>
    </source>
</evidence>
<organism evidence="8 9">
    <name type="scientific">Solanum tuberosum</name>
    <name type="common">Potato</name>
    <dbReference type="NCBI Taxonomy" id="4113"/>
    <lineage>
        <taxon>Eukaryota</taxon>
        <taxon>Viridiplantae</taxon>
        <taxon>Streptophyta</taxon>
        <taxon>Embryophyta</taxon>
        <taxon>Tracheophyta</taxon>
        <taxon>Spermatophyta</taxon>
        <taxon>Magnoliopsida</taxon>
        <taxon>eudicotyledons</taxon>
        <taxon>Gunneridae</taxon>
        <taxon>Pentapetalae</taxon>
        <taxon>asterids</taxon>
        <taxon>lamiids</taxon>
        <taxon>Solanales</taxon>
        <taxon>Solanaceae</taxon>
        <taxon>Solanoideae</taxon>
        <taxon>Solaneae</taxon>
        <taxon>Solanum</taxon>
    </lineage>
</organism>
<dbReference type="PANTHER" id="PTHR21576">
    <property type="entry name" value="UNCHARACTERIZED NODULIN-LIKE PROTEIN"/>
    <property type="match status" value="1"/>
</dbReference>
<feature type="domain" description="Nodulin-like" evidence="7">
    <location>
        <begin position="11"/>
        <end position="109"/>
    </location>
</feature>
<comment type="similarity">
    <text evidence="5">Belongs to the major facilitator superfamily. Phosphate:H(+) symporter (TC 2.A.1.9) family.</text>
</comment>
<proteinExistence type="inferred from homology"/>
<dbReference type="EMBL" id="JAIVGD010000013">
    <property type="protein sequence ID" value="KAH0762878.1"/>
    <property type="molecule type" value="Genomic_DNA"/>
</dbReference>
<sequence length="111" mass="11810">MAVLKEGSRPPWVGLAAAVWVQIAAGSAYTFPLYSPALKSVLGFSQQQLTIIGVANDIGENVGILPGIACNKFPPWVILLVGLCLSFFGYGVLWLAVSQTVLSLPYWVVSS</sequence>
<gene>
    <name evidence="8" type="ORF">KY290_018951</name>
</gene>
<dbReference type="Pfam" id="PF06813">
    <property type="entry name" value="Nodulin-like"/>
    <property type="match status" value="1"/>
</dbReference>
<keyword evidence="2 6" id="KW-0812">Transmembrane</keyword>
<dbReference type="InterPro" id="IPR010658">
    <property type="entry name" value="Nodulin-like"/>
</dbReference>
<keyword evidence="9" id="KW-1185">Reference proteome</keyword>
<comment type="subcellular location">
    <subcellularLocation>
        <location evidence="1">Membrane</location>
        <topology evidence="1">Multi-pass membrane protein</topology>
    </subcellularLocation>
</comment>
<feature type="transmembrane region" description="Helical" evidence="6">
    <location>
        <begin position="76"/>
        <end position="97"/>
    </location>
</feature>
<keyword evidence="3 6" id="KW-1133">Transmembrane helix</keyword>
<evidence type="ECO:0000313" key="8">
    <source>
        <dbReference type="EMBL" id="KAH0762878.1"/>
    </source>
</evidence>
<reference evidence="8 9" key="1">
    <citation type="journal article" date="2021" name="bioRxiv">
        <title>Chromosome-scale and haplotype-resolved genome assembly of a tetraploid potato cultivar.</title>
        <authorList>
            <person name="Sun H."/>
            <person name="Jiao W.-B."/>
            <person name="Krause K."/>
            <person name="Campoy J.A."/>
            <person name="Goel M."/>
            <person name="Folz-Donahue K."/>
            <person name="Kukat C."/>
            <person name="Huettel B."/>
            <person name="Schneeberger K."/>
        </authorList>
    </citation>
    <scope>NUCLEOTIDE SEQUENCE [LARGE SCALE GENOMIC DNA]</scope>
    <source>
        <strain evidence="8">SolTubOtavaFocal</strain>
        <tissue evidence="8">Leaves</tissue>
    </source>
</reference>
<feature type="transmembrane region" description="Helical" evidence="6">
    <location>
        <begin position="12"/>
        <end position="34"/>
    </location>
</feature>
<evidence type="ECO:0000256" key="5">
    <source>
        <dbReference type="ARBA" id="ARBA00044504"/>
    </source>
</evidence>
<name>A0ABQ7VHS0_SOLTU</name>
<keyword evidence="4 6" id="KW-0472">Membrane</keyword>
<dbReference type="Proteomes" id="UP000826656">
    <property type="component" value="Unassembled WGS sequence"/>
</dbReference>
<evidence type="ECO:0000256" key="4">
    <source>
        <dbReference type="ARBA" id="ARBA00023136"/>
    </source>
</evidence>
<dbReference type="PANTHER" id="PTHR21576:SF97">
    <property type="entry name" value="MAJOR FACILITATOR SUPERFAMILY PROTEIN"/>
    <property type="match status" value="1"/>
</dbReference>
<accession>A0ABQ7VHS0</accession>
<evidence type="ECO:0000256" key="1">
    <source>
        <dbReference type="ARBA" id="ARBA00004141"/>
    </source>
</evidence>
<evidence type="ECO:0000256" key="3">
    <source>
        <dbReference type="ARBA" id="ARBA00022989"/>
    </source>
</evidence>
<evidence type="ECO:0000256" key="2">
    <source>
        <dbReference type="ARBA" id="ARBA00022692"/>
    </source>
</evidence>
<dbReference type="SUPFAM" id="SSF103473">
    <property type="entry name" value="MFS general substrate transporter"/>
    <property type="match status" value="1"/>
</dbReference>
<comment type="caution">
    <text evidence="8">The sequence shown here is derived from an EMBL/GenBank/DDBJ whole genome shotgun (WGS) entry which is preliminary data.</text>
</comment>
<evidence type="ECO:0000259" key="7">
    <source>
        <dbReference type="Pfam" id="PF06813"/>
    </source>
</evidence>
<protein>
    <recommendedName>
        <fullName evidence="7">Nodulin-like domain-containing protein</fullName>
    </recommendedName>
</protein>